<dbReference type="Proteomes" id="UP000076715">
    <property type="component" value="Unassembled WGS sequence"/>
</dbReference>
<dbReference type="OrthoDB" id="1199198at2"/>
<evidence type="ECO:0000313" key="3">
    <source>
        <dbReference type="Proteomes" id="UP000076715"/>
    </source>
</evidence>
<sequence>MKNLITYFKSCLLIILFTISSCVSDDGSFPENENNEITSTIAIVSLLNNFNSGNGTINENDLCFTFQYPITLGYNTTSTIKVDDFRGLLNVLSSQSTNFNVTGLQFPIEIKFKGSEIVTTVQNEDALFDVLKECEFDTFRDDFNELFRQCFKLDYPIVLKDNNSRDVTIDNEESFDQFFASQGNNYQPDFKFPITLLVGPNLERTLISTYFQFYEVLSSCVGCPAIRFDIQQLPNNVYQFNTNFEAKPGYVLSLKINEEEISDFTLDGNIVTITRELIPGSYNVCIKVVTPDCPNGKEVCDTLIVEPICPELLFTFSQQQGSFIYDFVAEFPGFEQINYDWVVDNEVVEAGDGGPNGDNKYSTELSFGKHEVCIRTETPQCPQGTEKCEEIEVCPELSFTSQQEGNTAIYTFTADFLGIENVNYQWTIDEQVQESDGGANGDNVFNFEFAAGATYQVCITTEIEGCTSGTLFCEDITVP</sequence>
<evidence type="ECO:0008006" key="4">
    <source>
        <dbReference type="Google" id="ProtNLM"/>
    </source>
</evidence>
<proteinExistence type="predicted"/>
<name>A0A162X7S0_9FLAO</name>
<dbReference type="AlphaFoldDB" id="A0A162X7S0"/>
<gene>
    <name evidence="2" type="ORF">AWE51_18155</name>
</gene>
<protein>
    <recommendedName>
        <fullName evidence="4">PKD domain-containing protein</fullName>
    </recommendedName>
</protein>
<comment type="caution">
    <text evidence="2">The sequence shown here is derived from an EMBL/GenBank/DDBJ whole genome shotgun (WGS) entry which is preliminary data.</text>
</comment>
<feature type="signal peptide" evidence="1">
    <location>
        <begin position="1"/>
        <end position="24"/>
    </location>
</feature>
<dbReference type="PROSITE" id="PS51257">
    <property type="entry name" value="PROKAR_LIPOPROTEIN"/>
    <property type="match status" value="1"/>
</dbReference>
<dbReference type="RefSeq" id="WP_066319579.1">
    <property type="nucleotide sequence ID" value="NZ_LQRT01000058.1"/>
</dbReference>
<reference evidence="2 3" key="1">
    <citation type="submission" date="2016-01" db="EMBL/GenBank/DDBJ databases">
        <title>The draft genome sequence of Aquimarina sp. RZW4-3-2.</title>
        <authorList>
            <person name="Wang Y."/>
        </authorList>
    </citation>
    <scope>NUCLEOTIDE SEQUENCE [LARGE SCALE GENOMIC DNA]</scope>
    <source>
        <strain evidence="2 3">RZW4-3-2</strain>
    </source>
</reference>
<evidence type="ECO:0000313" key="2">
    <source>
        <dbReference type="EMBL" id="KZS38472.1"/>
    </source>
</evidence>
<evidence type="ECO:0000256" key="1">
    <source>
        <dbReference type="SAM" id="SignalP"/>
    </source>
</evidence>
<keyword evidence="3" id="KW-1185">Reference proteome</keyword>
<keyword evidence="1" id="KW-0732">Signal</keyword>
<feature type="chain" id="PRO_5007840929" description="PKD domain-containing protein" evidence="1">
    <location>
        <begin position="25"/>
        <end position="479"/>
    </location>
</feature>
<organism evidence="2 3">
    <name type="scientific">Aquimarina aggregata</name>
    <dbReference type="NCBI Taxonomy" id="1642818"/>
    <lineage>
        <taxon>Bacteria</taxon>
        <taxon>Pseudomonadati</taxon>
        <taxon>Bacteroidota</taxon>
        <taxon>Flavobacteriia</taxon>
        <taxon>Flavobacteriales</taxon>
        <taxon>Flavobacteriaceae</taxon>
        <taxon>Aquimarina</taxon>
    </lineage>
</organism>
<dbReference type="EMBL" id="LQRT01000058">
    <property type="protein sequence ID" value="KZS38472.1"/>
    <property type="molecule type" value="Genomic_DNA"/>
</dbReference>
<accession>A0A162X7S0</accession>